<proteinExistence type="predicted"/>
<dbReference type="SUPFAM" id="SSF53300">
    <property type="entry name" value="vWA-like"/>
    <property type="match status" value="1"/>
</dbReference>
<keyword evidence="3" id="KW-1185">Reference proteome</keyword>
<evidence type="ECO:0000313" key="3">
    <source>
        <dbReference type="Proteomes" id="UP001163255"/>
    </source>
</evidence>
<dbReference type="InterPro" id="IPR011392">
    <property type="entry name" value="Tellurite-R_TerY"/>
</dbReference>
<protein>
    <submittedName>
        <fullName evidence="2">VWA domain-containing protein</fullName>
    </submittedName>
</protein>
<dbReference type="RefSeq" id="WP_262596661.1">
    <property type="nucleotide sequence ID" value="NZ_CP103300.1"/>
</dbReference>
<organism evidence="2 3">
    <name type="scientific">Endozoicomonas euniceicola</name>
    <dbReference type="NCBI Taxonomy" id="1234143"/>
    <lineage>
        <taxon>Bacteria</taxon>
        <taxon>Pseudomonadati</taxon>
        <taxon>Pseudomonadota</taxon>
        <taxon>Gammaproteobacteria</taxon>
        <taxon>Oceanospirillales</taxon>
        <taxon>Endozoicomonadaceae</taxon>
        <taxon>Endozoicomonas</taxon>
    </lineage>
</organism>
<dbReference type="SMART" id="SM00327">
    <property type="entry name" value="VWA"/>
    <property type="match status" value="1"/>
</dbReference>
<gene>
    <name evidence="2" type="ORF">NX720_18795</name>
</gene>
<dbReference type="InterPro" id="IPR036465">
    <property type="entry name" value="vWFA_dom_sf"/>
</dbReference>
<dbReference type="Pfam" id="PF00092">
    <property type="entry name" value="VWA"/>
    <property type="match status" value="1"/>
</dbReference>
<dbReference type="InterPro" id="IPR002035">
    <property type="entry name" value="VWF_A"/>
</dbReference>
<dbReference type="PIRSF" id="PIRSF020634">
    <property type="entry name" value="TerY_vWA"/>
    <property type="match status" value="1"/>
</dbReference>
<accession>A0ABY6GQ83</accession>
<dbReference type="EMBL" id="CP103300">
    <property type="protein sequence ID" value="UYM14918.1"/>
    <property type="molecule type" value="Genomic_DNA"/>
</dbReference>
<dbReference type="Proteomes" id="UP001163255">
    <property type="component" value="Chromosome"/>
</dbReference>
<sequence length="212" mass="22694">MRRLPVYLLIDVSTSMTGEPIAAVRNGIDTLISSLRQDPHALETAALSVIEFGSDAQQSVSLTELINFQAPTIEANGWTAMGAALTLLNERVAAEVKKTTPESRGDWKPLVFLFTDGMATDDLEKGLADLNRSQLGVIVACAAGPHANLEELKKITDCVVSLDTLDSAGIAAFFKWVSASVSTSSVKIDLTKKDISTLSELPPPPEEVKIID</sequence>
<dbReference type="PROSITE" id="PS50234">
    <property type="entry name" value="VWFA"/>
    <property type="match status" value="1"/>
</dbReference>
<evidence type="ECO:0000313" key="2">
    <source>
        <dbReference type="EMBL" id="UYM14918.1"/>
    </source>
</evidence>
<evidence type="ECO:0000259" key="1">
    <source>
        <dbReference type="PROSITE" id="PS50234"/>
    </source>
</evidence>
<feature type="domain" description="VWFA" evidence="1">
    <location>
        <begin position="5"/>
        <end position="156"/>
    </location>
</feature>
<reference evidence="2" key="1">
    <citation type="submission" date="2022-10" db="EMBL/GenBank/DDBJ databases">
        <title>Completed Genome Sequence of two octocoral isolated bacterium, Endozoicomonas euniceicola EF212T and Endozoicomonas gorgoniicola PS125T.</title>
        <authorList>
            <person name="Chiou Y.-J."/>
            <person name="Chen Y.-H."/>
        </authorList>
    </citation>
    <scope>NUCLEOTIDE SEQUENCE</scope>
    <source>
        <strain evidence="2">EF212</strain>
    </source>
</reference>
<dbReference type="Gene3D" id="3.40.50.410">
    <property type="entry name" value="von Willebrand factor, type A domain"/>
    <property type="match status" value="1"/>
</dbReference>
<name>A0ABY6GQ83_9GAMM</name>